<gene>
    <name evidence="2" type="ORF">S01H1_53425</name>
</gene>
<evidence type="ECO:0000259" key="1">
    <source>
        <dbReference type="Pfam" id="PF07992"/>
    </source>
</evidence>
<feature type="domain" description="FAD/NAD(P)-binding" evidence="1">
    <location>
        <begin position="20"/>
        <end position="242"/>
    </location>
</feature>
<name>X0WLG6_9ZZZZ</name>
<dbReference type="InterPro" id="IPR023753">
    <property type="entry name" value="FAD/NAD-binding_dom"/>
</dbReference>
<protein>
    <recommendedName>
        <fullName evidence="1">FAD/NAD(P)-binding domain-containing protein</fullName>
    </recommendedName>
</protein>
<dbReference type="PANTHER" id="PTHR42783">
    <property type="entry name" value="GLUTAMATE SYNTHASE [NADPH] SMALL CHAIN"/>
    <property type="match status" value="1"/>
</dbReference>
<reference evidence="2" key="1">
    <citation type="journal article" date="2014" name="Front. Microbiol.">
        <title>High frequency of phylogenetically diverse reductive dehalogenase-homologous genes in deep subseafloor sedimentary metagenomes.</title>
        <authorList>
            <person name="Kawai M."/>
            <person name="Futagami T."/>
            <person name="Toyoda A."/>
            <person name="Takaki Y."/>
            <person name="Nishi S."/>
            <person name="Hori S."/>
            <person name="Arai W."/>
            <person name="Tsubouchi T."/>
            <person name="Morono Y."/>
            <person name="Uchiyama I."/>
            <person name="Ito T."/>
            <person name="Fujiyama A."/>
            <person name="Inagaki F."/>
            <person name="Takami H."/>
        </authorList>
    </citation>
    <scope>NUCLEOTIDE SEQUENCE</scope>
    <source>
        <strain evidence="2">Expedition CK06-06</strain>
    </source>
</reference>
<dbReference type="EMBL" id="BARS01034598">
    <property type="protein sequence ID" value="GAG24062.1"/>
    <property type="molecule type" value="Genomic_DNA"/>
</dbReference>
<dbReference type="PRINTS" id="PR00368">
    <property type="entry name" value="FADPNR"/>
</dbReference>
<dbReference type="AlphaFoldDB" id="X0WLG6"/>
<sequence length="255" mass="27824">EIQYDVVVGKTIMIQELLDDYDAVFIATGAGLPRWLNVPGESLDGVYSANEFLTRVNMMKAYDFPHYCTPCTVGNVAATFGAGNVAMDCARTALRMGAKKSYIIYRRTEKEMPARNEEIHHAKEEGVIFKLLTNPIEFIGDEAGRIKAVKCIQMKLGEPDDSGRRRPIPIPDSEFIIEINTALVAIGQNPNPLVPQSMEELVTERWGNIKVDEDGATNIPGVYAGGDIATGAATVILAMGAGKKAARAIDCYLKK</sequence>
<dbReference type="Pfam" id="PF07992">
    <property type="entry name" value="Pyr_redox_2"/>
    <property type="match status" value="1"/>
</dbReference>
<organism evidence="2">
    <name type="scientific">marine sediment metagenome</name>
    <dbReference type="NCBI Taxonomy" id="412755"/>
    <lineage>
        <taxon>unclassified sequences</taxon>
        <taxon>metagenomes</taxon>
        <taxon>ecological metagenomes</taxon>
    </lineage>
</organism>
<proteinExistence type="predicted"/>
<evidence type="ECO:0000313" key="2">
    <source>
        <dbReference type="EMBL" id="GAG24062.1"/>
    </source>
</evidence>
<comment type="caution">
    <text evidence="2">The sequence shown here is derived from an EMBL/GenBank/DDBJ whole genome shotgun (WGS) entry which is preliminary data.</text>
</comment>
<dbReference type="InterPro" id="IPR036188">
    <property type="entry name" value="FAD/NAD-bd_sf"/>
</dbReference>
<dbReference type="GO" id="GO:0016491">
    <property type="term" value="F:oxidoreductase activity"/>
    <property type="evidence" value="ECO:0007669"/>
    <property type="project" value="InterPro"/>
</dbReference>
<feature type="non-terminal residue" evidence="2">
    <location>
        <position position="1"/>
    </location>
</feature>
<dbReference type="PANTHER" id="PTHR42783:SF3">
    <property type="entry name" value="GLUTAMATE SYNTHASE [NADPH] SMALL CHAIN-RELATED"/>
    <property type="match status" value="1"/>
</dbReference>
<accession>X0WLG6</accession>
<dbReference type="SUPFAM" id="SSF51971">
    <property type="entry name" value="Nucleotide-binding domain"/>
    <property type="match status" value="1"/>
</dbReference>
<dbReference type="SUPFAM" id="SSF51905">
    <property type="entry name" value="FAD/NAD(P)-binding domain"/>
    <property type="match status" value="1"/>
</dbReference>
<dbReference type="Gene3D" id="3.50.50.60">
    <property type="entry name" value="FAD/NAD(P)-binding domain"/>
    <property type="match status" value="2"/>
</dbReference>